<comment type="subcellular location">
    <subcellularLocation>
        <location evidence="2">Cell membrane</location>
    </subcellularLocation>
    <subcellularLocation>
        <location evidence="1">Membrane</location>
        <topology evidence="1">Single-pass membrane protein</topology>
    </subcellularLocation>
</comment>
<keyword evidence="4 13" id="KW-0812">Transmembrane</keyword>
<dbReference type="PANTHER" id="PTHR11920:SF501">
    <property type="entry name" value="GUANYLATE CYCLASE 32E"/>
    <property type="match status" value="1"/>
</dbReference>
<evidence type="ECO:0000313" key="15">
    <source>
        <dbReference type="EMBL" id="OWF40300.1"/>
    </source>
</evidence>
<feature type="domain" description="Guanylate cyclase" evidence="14">
    <location>
        <begin position="416"/>
        <end position="548"/>
    </location>
</feature>
<evidence type="ECO:0000256" key="6">
    <source>
        <dbReference type="ARBA" id="ARBA00022741"/>
    </source>
</evidence>
<dbReference type="PROSITE" id="PS50125">
    <property type="entry name" value="GUANYLATE_CYCLASE_2"/>
    <property type="match status" value="1"/>
</dbReference>
<keyword evidence="6" id="KW-0547">Nucleotide-binding</keyword>
<feature type="transmembrane region" description="Helical" evidence="13">
    <location>
        <begin position="40"/>
        <end position="62"/>
    </location>
</feature>
<name>A0A210PUX5_MIZYE</name>
<dbReference type="Pfam" id="PF00211">
    <property type="entry name" value="Guanylate_cyc"/>
    <property type="match status" value="1"/>
</dbReference>
<dbReference type="GO" id="GO:0004383">
    <property type="term" value="F:guanylate cyclase activity"/>
    <property type="evidence" value="ECO:0007669"/>
    <property type="project" value="TreeGrafter"/>
</dbReference>
<dbReference type="Gene3D" id="6.10.250.780">
    <property type="match status" value="1"/>
</dbReference>
<dbReference type="GO" id="GO:0035556">
    <property type="term" value="P:intracellular signal transduction"/>
    <property type="evidence" value="ECO:0007669"/>
    <property type="project" value="InterPro"/>
</dbReference>
<keyword evidence="9" id="KW-0325">Glycoprotein</keyword>
<dbReference type="GO" id="GO:0000166">
    <property type="term" value="F:nucleotide binding"/>
    <property type="evidence" value="ECO:0007669"/>
    <property type="project" value="UniProtKB-KW"/>
</dbReference>
<evidence type="ECO:0000313" key="16">
    <source>
        <dbReference type="Proteomes" id="UP000242188"/>
    </source>
</evidence>
<dbReference type="InterPro" id="IPR050401">
    <property type="entry name" value="Cyclic_nucleotide_synthase"/>
</dbReference>
<dbReference type="SUPFAM" id="SSF55073">
    <property type="entry name" value="Nucleotide cyclase"/>
    <property type="match status" value="1"/>
</dbReference>
<keyword evidence="5" id="KW-0732">Signal</keyword>
<evidence type="ECO:0000256" key="7">
    <source>
        <dbReference type="ARBA" id="ARBA00022989"/>
    </source>
</evidence>
<dbReference type="AlphaFoldDB" id="A0A210PUX5"/>
<dbReference type="GO" id="GO:0004016">
    <property type="term" value="F:adenylate cyclase activity"/>
    <property type="evidence" value="ECO:0007669"/>
    <property type="project" value="TreeGrafter"/>
</dbReference>
<dbReference type="PANTHER" id="PTHR11920">
    <property type="entry name" value="GUANYLYL CYCLASE"/>
    <property type="match status" value="1"/>
</dbReference>
<keyword evidence="3" id="KW-1003">Cell membrane</keyword>
<evidence type="ECO:0000256" key="1">
    <source>
        <dbReference type="ARBA" id="ARBA00004167"/>
    </source>
</evidence>
<dbReference type="CDD" id="cd07302">
    <property type="entry name" value="CHD"/>
    <property type="match status" value="1"/>
</dbReference>
<dbReference type="Gene3D" id="3.30.70.1230">
    <property type="entry name" value="Nucleotide cyclase"/>
    <property type="match status" value="1"/>
</dbReference>
<evidence type="ECO:0000256" key="5">
    <source>
        <dbReference type="ARBA" id="ARBA00022729"/>
    </source>
</evidence>
<evidence type="ECO:0000256" key="4">
    <source>
        <dbReference type="ARBA" id="ARBA00022692"/>
    </source>
</evidence>
<keyword evidence="16" id="KW-1185">Reference proteome</keyword>
<dbReference type="GO" id="GO:0005886">
    <property type="term" value="C:plasma membrane"/>
    <property type="evidence" value="ECO:0007669"/>
    <property type="project" value="UniProtKB-SubCell"/>
</dbReference>
<keyword evidence="15" id="KW-0675">Receptor</keyword>
<feature type="region of interest" description="Disordered" evidence="12">
    <location>
        <begin position="598"/>
        <end position="621"/>
    </location>
</feature>
<comment type="similarity">
    <text evidence="11">Belongs to the adenylyl cyclase class-4/guanylyl cyclase family.</text>
</comment>
<keyword evidence="8 13" id="KW-0472">Membrane</keyword>
<gene>
    <name evidence="15" type="ORF">KP79_PYT21654</name>
</gene>
<dbReference type="Pfam" id="PF08376">
    <property type="entry name" value="NIT"/>
    <property type="match status" value="1"/>
</dbReference>
<dbReference type="GO" id="GO:0001653">
    <property type="term" value="F:peptide receptor activity"/>
    <property type="evidence" value="ECO:0007669"/>
    <property type="project" value="TreeGrafter"/>
</dbReference>
<proteinExistence type="inferred from homology"/>
<evidence type="ECO:0000256" key="13">
    <source>
        <dbReference type="SAM" id="Phobius"/>
    </source>
</evidence>
<dbReference type="PROSITE" id="PS00452">
    <property type="entry name" value="GUANYLATE_CYCLASE_1"/>
    <property type="match status" value="1"/>
</dbReference>
<dbReference type="GO" id="GO:0007168">
    <property type="term" value="P:receptor guanylyl cyclase signaling pathway"/>
    <property type="evidence" value="ECO:0007669"/>
    <property type="project" value="TreeGrafter"/>
</dbReference>
<organism evidence="15 16">
    <name type="scientific">Mizuhopecten yessoensis</name>
    <name type="common">Japanese scallop</name>
    <name type="synonym">Patinopecten yessoensis</name>
    <dbReference type="NCBI Taxonomy" id="6573"/>
    <lineage>
        <taxon>Eukaryota</taxon>
        <taxon>Metazoa</taxon>
        <taxon>Spiralia</taxon>
        <taxon>Lophotrochozoa</taxon>
        <taxon>Mollusca</taxon>
        <taxon>Bivalvia</taxon>
        <taxon>Autobranchia</taxon>
        <taxon>Pteriomorphia</taxon>
        <taxon>Pectinida</taxon>
        <taxon>Pectinoidea</taxon>
        <taxon>Pectinidae</taxon>
        <taxon>Mizuhopecten</taxon>
    </lineage>
</organism>
<keyword evidence="10 11" id="KW-0456">Lyase</keyword>
<evidence type="ECO:0000256" key="3">
    <source>
        <dbReference type="ARBA" id="ARBA00022475"/>
    </source>
</evidence>
<dbReference type="EMBL" id="NEDP02005475">
    <property type="protein sequence ID" value="OWF40300.1"/>
    <property type="molecule type" value="Genomic_DNA"/>
</dbReference>
<dbReference type="InterPro" id="IPR013587">
    <property type="entry name" value="Nitrate/nitrite_sensing"/>
</dbReference>
<evidence type="ECO:0000256" key="11">
    <source>
        <dbReference type="RuleBase" id="RU000405"/>
    </source>
</evidence>
<evidence type="ECO:0000259" key="14">
    <source>
        <dbReference type="PROSITE" id="PS50125"/>
    </source>
</evidence>
<dbReference type="InterPro" id="IPR001054">
    <property type="entry name" value="A/G_cyclase"/>
</dbReference>
<evidence type="ECO:0000256" key="12">
    <source>
        <dbReference type="SAM" id="MobiDB-lite"/>
    </source>
</evidence>
<keyword evidence="7 13" id="KW-1133">Transmembrane helix</keyword>
<evidence type="ECO:0000256" key="10">
    <source>
        <dbReference type="ARBA" id="ARBA00023239"/>
    </source>
</evidence>
<dbReference type="SMART" id="SM00044">
    <property type="entry name" value="CYCc"/>
    <property type="match status" value="1"/>
</dbReference>
<protein>
    <submittedName>
        <fullName evidence="15">Atrial natriuretic peptide receptor 2</fullName>
    </submittedName>
</protein>
<dbReference type="InterPro" id="IPR018297">
    <property type="entry name" value="A/G_cyclase_CS"/>
</dbReference>
<dbReference type="FunFam" id="3.30.70.1230:FF:000050">
    <property type="entry name" value="Guanylate cyclase"/>
    <property type="match status" value="1"/>
</dbReference>
<evidence type="ECO:0000256" key="8">
    <source>
        <dbReference type="ARBA" id="ARBA00023136"/>
    </source>
</evidence>
<evidence type="ECO:0000256" key="9">
    <source>
        <dbReference type="ARBA" id="ARBA00023180"/>
    </source>
</evidence>
<sequence length="621" mass="69740">MSITSQASLGISNEVTVSSGCWTRGCQYNILSTQGQRSQIFKILTLTLIPIMVLSVLTSLSVSNKTYQLSVKKGIQKGIEFSLETGLLLRSTQIERGMSTLYLSSNSDNKLFEKLLEKYEATDNVIQHLSKWPTLGVGDPPHFKSKFTYVESIKGYRNRVMSNNVTIEETIRKYSVDNSVIISWAAANIGLYMTGDLWITLVAYHMLLLASDEVGVERAIGSTYFTIETFSMEQLALFIEKKITATHYLDLSSRYSDDVRQLLETNLLNSELSRSLNDMHRMITNREDHLMSANTSILWFDNMTSYIDIIKEIQDIVGQNILIKLQQEMEEVSLNYKLSFGLLTGAILMYPTVLFVVFKLTKEIQLVAMSFKDQASSLSKERKRSENLLCRMLPVSVARKLMRNEKVEPRLYKSATVCFSDIVGFTTICSGCTPFQVVDLLNLLYNTYDSRLEKYDVYKVETIGDAYMVVSGIPETNGELHVSEIAFLALDLLDATHKLDVQELANKTLRLSIRIGVNTGPVVSGVVGVKMPRFCLFGDTVNVASRMESTGKPQKIQLSSNTVEALHRFPCFQTQERGFVDVKGKGEMRTSWLLPSSLSPSSHVRMQPPPDHAATTNMCGV</sequence>
<dbReference type="Proteomes" id="UP000242188">
    <property type="component" value="Unassembled WGS sequence"/>
</dbReference>
<accession>A0A210PUX5</accession>
<reference evidence="15 16" key="1">
    <citation type="journal article" date="2017" name="Nat. Ecol. Evol.">
        <title>Scallop genome provides insights into evolution of bilaterian karyotype and development.</title>
        <authorList>
            <person name="Wang S."/>
            <person name="Zhang J."/>
            <person name="Jiao W."/>
            <person name="Li J."/>
            <person name="Xun X."/>
            <person name="Sun Y."/>
            <person name="Guo X."/>
            <person name="Huan P."/>
            <person name="Dong B."/>
            <person name="Zhang L."/>
            <person name="Hu X."/>
            <person name="Sun X."/>
            <person name="Wang J."/>
            <person name="Zhao C."/>
            <person name="Wang Y."/>
            <person name="Wang D."/>
            <person name="Huang X."/>
            <person name="Wang R."/>
            <person name="Lv J."/>
            <person name="Li Y."/>
            <person name="Zhang Z."/>
            <person name="Liu B."/>
            <person name="Lu W."/>
            <person name="Hui Y."/>
            <person name="Liang J."/>
            <person name="Zhou Z."/>
            <person name="Hou R."/>
            <person name="Li X."/>
            <person name="Liu Y."/>
            <person name="Li H."/>
            <person name="Ning X."/>
            <person name="Lin Y."/>
            <person name="Zhao L."/>
            <person name="Xing Q."/>
            <person name="Dou J."/>
            <person name="Li Y."/>
            <person name="Mao J."/>
            <person name="Guo H."/>
            <person name="Dou H."/>
            <person name="Li T."/>
            <person name="Mu C."/>
            <person name="Jiang W."/>
            <person name="Fu Q."/>
            <person name="Fu X."/>
            <person name="Miao Y."/>
            <person name="Liu J."/>
            <person name="Yu Q."/>
            <person name="Li R."/>
            <person name="Liao H."/>
            <person name="Li X."/>
            <person name="Kong Y."/>
            <person name="Jiang Z."/>
            <person name="Chourrout D."/>
            <person name="Li R."/>
            <person name="Bao Z."/>
        </authorList>
    </citation>
    <scope>NUCLEOTIDE SEQUENCE [LARGE SCALE GENOMIC DNA]</scope>
    <source>
        <strain evidence="15 16">PY_sf001</strain>
    </source>
</reference>
<comment type="caution">
    <text evidence="15">The sequence shown here is derived from an EMBL/GenBank/DDBJ whole genome shotgun (WGS) entry which is preliminary data.</text>
</comment>
<evidence type="ECO:0000256" key="2">
    <source>
        <dbReference type="ARBA" id="ARBA00004236"/>
    </source>
</evidence>
<dbReference type="InterPro" id="IPR029787">
    <property type="entry name" value="Nucleotide_cyclase"/>
</dbReference>
<dbReference type="OrthoDB" id="60033at2759"/>